<organism evidence="1">
    <name type="scientific">viral metagenome</name>
    <dbReference type="NCBI Taxonomy" id="1070528"/>
    <lineage>
        <taxon>unclassified sequences</taxon>
        <taxon>metagenomes</taxon>
        <taxon>organismal metagenomes</taxon>
    </lineage>
</organism>
<protein>
    <submittedName>
        <fullName evidence="1">Uncharacterized protein</fullName>
    </submittedName>
</protein>
<accession>A0A6M3LAY2</accession>
<gene>
    <name evidence="1" type="ORF">MM415B03347_0008</name>
</gene>
<sequence length="150" mass="17075">MAEARQSPQIQPDPVIVTKESQLRQGTFYMLRGTVSNTDRPESDRRRRLMDDTIRLPPTIIMPASPIYRSDTLGVGHFRAWMCVALGEWKAHEYVTVIGLEQINVPPHGAHDHHLARIGTDIYEAMGALLGENRRDDYGEMVGYRRGRYG</sequence>
<reference evidence="1" key="1">
    <citation type="submission" date="2020-03" db="EMBL/GenBank/DDBJ databases">
        <title>The deep terrestrial virosphere.</title>
        <authorList>
            <person name="Holmfeldt K."/>
            <person name="Nilsson E."/>
            <person name="Simone D."/>
            <person name="Lopez-Fernandez M."/>
            <person name="Wu X."/>
            <person name="de Brujin I."/>
            <person name="Lundin D."/>
            <person name="Andersson A."/>
            <person name="Bertilsson S."/>
            <person name="Dopson M."/>
        </authorList>
    </citation>
    <scope>NUCLEOTIDE SEQUENCE</scope>
    <source>
        <strain evidence="1">MM415B03347</strain>
    </source>
</reference>
<dbReference type="AlphaFoldDB" id="A0A6M3LAY2"/>
<evidence type="ECO:0000313" key="1">
    <source>
        <dbReference type="EMBL" id="QJA91509.1"/>
    </source>
</evidence>
<dbReference type="EMBL" id="MT142992">
    <property type="protein sequence ID" value="QJA91509.1"/>
    <property type="molecule type" value="Genomic_DNA"/>
</dbReference>
<proteinExistence type="predicted"/>
<name>A0A6M3LAY2_9ZZZZ</name>